<reference evidence="5" key="1">
    <citation type="journal article" date="2015" name="Nature">
        <title>Complex archaea that bridge the gap between prokaryotes and eukaryotes.</title>
        <authorList>
            <person name="Spang A."/>
            <person name="Saw J.H."/>
            <person name="Jorgensen S.L."/>
            <person name="Zaremba-Niedzwiedzka K."/>
            <person name="Martijn J."/>
            <person name="Lind A.E."/>
            <person name="van Eijk R."/>
            <person name="Schleper C."/>
            <person name="Guy L."/>
            <person name="Ettema T.J."/>
        </authorList>
    </citation>
    <scope>NUCLEOTIDE SEQUENCE</scope>
</reference>
<dbReference type="GO" id="GO:0004077">
    <property type="term" value="F:biotin--[biotin carboxyl-carrier protein] ligase activity"/>
    <property type="evidence" value="ECO:0007669"/>
    <property type="project" value="InterPro"/>
</dbReference>
<dbReference type="Pfam" id="PF03099">
    <property type="entry name" value="BPL_LplA_LipB"/>
    <property type="match status" value="1"/>
</dbReference>
<dbReference type="AlphaFoldDB" id="A0A0F9KYS8"/>
<dbReference type="GO" id="GO:0005524">
    <property type="term" value="F:ATP binding"/>
    <property type="evidence" value="ECO:0007669"/>
    <property type="project" value="UniProtKB-KW"/>
</dbReference>
<dbReference type="InterPro" id="IPR004143">
    <property type="entry name" value="BPL_LPL_catalytic"/>
</dbReference>
<proteinExistence type="predicted"/>
<protein>
    <recommendedName>
        <fullName evidence="4">BPL/LPL catalytic domain-containing protein</fullName>
    </recommendedName>
</protein>
<dbReference type="PROSITE" id="PS51733">
    <property type="entry name" value="BPL_LPL_CATALYTIC"/>
    <property type="match status" value="1"/>
</dbReference>
<evidence type="ECO:0000256" key="2">
    <source>
        <dbReference type="ARBA" id="ARBA00022741"/>
    </source>
</evidence>
<dbReference type="Pfam" id="PF02237">
    <property type="entry name" value="BPL_C"/>
    <property type="match status" value="1"/>
</dbReference>
<dbReference type="NCBIfam" id="TIGR00121">
    <property type="entry name" value="birA_ligase"/>
    <property type="match status" value="1"/>
</dbReference>
<evidence type="ECO:0000259" key="4">
    <source>
        <dbReference type="PROSITE" id="PS51733"/>
    </source>
</evidence>
<accession>A0A0F9KYS8</accession>
<dbReference type="InterPro" id="IPR004408">
    <property type="entry name" value="Biotin_CoA_COase_ligase"/>
</dbReference>
<feature type="domain" description="BPL/LPL catalytic" evidence="4">
    <location>
        <begin position="28"/>
        <end position="218"/>
    </location>
</feature>
<keyword evidence="2" id="KW-0547">Nucleotide-binding</keyword>
<gene>
    <name evidence="5" type="ORF">LCGC14_1268640</name>
</gene>
<dbReference type="Gene3D" id="3.30.930.10">
    <property type="entry name" value="Bira Bifunctional Protein, Domain 2"/>
    <property type="match status" value="1"/>
</dbReference>
<dbReference type="Gene3D" id="2.30.30.100">
    <property type="match status" value="1"/>
</dbReference>
<organism evidence="5">
    <name type="scientific">marine sediment metagenome</name>
    <dbReference type="NCBI Taxonomy" id="412755"/>
    <lineage>
        <taxon>unclassified sequences</taxon>
        <taxon>metagenomes</taxon>
        <taxon>ecological metagenomes</taxon>
    </lineage>
</organism>
<comment type="caution">
    <text evidence="5">The sequence shown here is derived from an EMBL/GenBank/DDBJ whole genome shotgun (WGS) entry which is preliminary data.</text>
</comment>
<dbReference type="EMBL" id="LAZR01007098">
    <property type="protein sequence ID" value="KKM87459.1"/>
    <property type="molecule type" value="Genomic_DNA"/>
</dbReference>
<dbReference type="SUPFAM" id="SSF55681">
    <property type="entry name" value="Class II aaRS and biotin synthetases"/>
    <property type="match status" value="1"/>
</dbReference>
<dbReference type="InterPro" id="IPR003142">
    <property type="entry name" value="BPL_C"/>
</dbReference>
<keyword evidence="3" id="KW-0067">ATP-binding</keyword>
<feature type="non-terminal residue" evidence="5">
    <location>
        <position position="1"/>
    </location>
</feature>
<dbReference type="CDD" id="cd16442">
    <property type="entry name" value="BPL"/>
    <property type="match status" value="1"/>
</dbReference>
<evidence type="ECO:0000313" key="5">
    <source>
        <dbReference type="EMBL" id="KKM87459.1"/>
    </source>
</evidence>
<evidence type="ECO:0000256" key="3">
    <source>
        <dbReference type="ARBA" id="ARBA00022840"/>
    </source>
</evidence>
<keyword evidence="1" id="KW-0436">Ligase</keyword>
<dbReference type="PANTHER" id="PTHR12835">
    <property type="entry name" value="BIOTIN PROTEIN LIGASE"/>
    <property type="match status" value="1"/>
</dbReference>
<sequence>LQKLGYEIESVPRKGYRLIASSKSLHPLVLSKCLKTSFIGRPVIHFDQVASTINQVMLKAEKSDEGLVVVAEKQSKGRGRFGRQWFSPRGGIWSSILVKPKRPTAEAARLNIIASLAIAEAIEKITGLDVQIKWPNDVAVDEIKVAGVLTEMVGELDRINFAIVSFGIDVNNKIPAELAKGKKPLAISLKEVLGTEVDRVDLFCLTLKLFEDYYIQWQESDFTPILRAWEKRCLTLGKKIKVKGVSKVLEGKAVGIDENGQLILKTDDDKKHVLSAGEVTILKW</sequence>
<dbReference type="InterPro" id="IPR045864">
    <property type="entry name" value="aa-tRNA-synth_II/BPL/LPL"/>
</dbReference>
<dbReference type="InterPro" id="IPR008988">
    <property type="entry name" value="Transcriptional_repressor_C"/>
</dbReference>
<evidence type="ECO:0000256" key="1">
    <source>
        <dbReference type="ARBA" id="ARBA00022598"/>
    </source>
</evidence>
<dbReference type="SUPFAM" id="SSF50037">
    <property type="entry name" value="C-terminal domain of transcriptional repressors"/>
    <property type="match status" value="1"/>
</dbReference>
<name>A0A0F9KYS8_9ZZZZ</name>
<dbReference type="PANTHER" id="PTHR12835:SF5">
    <property type="entry name" value="BIOTIN--PROTEIN LIGASE"/>
    <property type="match status" value="1"/>
</dbReference>
<dbReference type="GO" id="GO:0005737">
    <property type="term" value="C:cytoplasm"/>
    <property type="evidence" value="ECO:0007669"/>
    <property type="project" value="TreeGrafter"/>
</dbReference>